<dbReference type="SMART" id="SM01332">
    <property type="entry name" value="Cyclin_C"/>
    <property type="match status" value="1"/>
</dbReference>
<evidence type="ECO:0000313" key="8">
    <source>
        <dbReference type="EMBL" id="EYU22092.1"/>
    </source>
</evidence>
<dbReference type="OMA" id="ENPQMVN"/>
<evidence type="ECO:0000256" key="4">
    <source>
        <dbReference type="ARBA" id="ARBA00023306"/>
    </source>
</evidence>
<gene>
    <name evidence="8" type="ORF">MIMGU_mgv1a022268mg</name>
</gene>
<dbReference type="KEGG" id="egt:105975201"/>
<dbReference type="GO" id="GO:0005737">
    <property type="term" value="C:cytoplasm"/>
    <property type="evidence" value="ECO:0000318"/>
    <property type="project" value="GO_Central"/>
</dbReference>
<dbReference type="STRING" id="4155.A0A022Q0L6"/>
<reference evidence="8 9" key="1">
    <citation type="journal article" date="2013" name="Proc. Natl. Acad. Sci. U.S.A.">
        <title>Fine-scale variation in meiotic recombination in Mimulus inferred from population shotgun sequencing.</title>
        <authorList>
            <person name="Hellsten U."/>
            <person name="Wright K.M."/>
            <person name="Jenkins J."/>
            <person name="Shu S."/>
            <person name="Yuan Y."/>
            <person name="Wessler S.R."/>
            <person name="Schmutz J."/>
            <person name="Willis J.H."/>
            <person name="Rokhsar D.S."/>
        </authorList>
    </citation>
    <scope>NUCLEOTIDE SEQUENCE [LARGE SCALE GENOMIC DNA]</scope>
    <source>
        <strain evidence="9">cv. DUN x IM62</strain>
    </source>
</reference>
<keyword evidence="4" id="KW-0131">Cell cycle</keyword>
<evidence type="ECO:0000259" key="6">
    <source>
        <dbReference type="SMART" id="SM00385"/>
    </source>
</evidence>
<evidence type="ECO:0000256" key="3">
    <source>
        <dbReference type="ARBA" id="ARBA00023127"/>
    </source>
</evidence>
<evidence type="ECO:0000313" key="9">
    <source>
        <dbReference type="Proteomes" id="UP000030748"/>
    </source>
</evidence>
<dbReference type="FunFam" id="1.10.472.10:FF:000013">
    <property type="entry name" value="Cyclin A1"/>
    <property type="match status" value="1"/>
</dbReference>
<evidence type="ECO:0008006" key="10">
    <source>
        <dbReference type="Google" id="ProtNLM"/>
    </source>
</evidence>
<dbReference type="InterPro" id="IPR039361">
    <property type="entry name" value="Cyclin"/>
</dbReference>
<proteinExistence type="inferred from homology"/>
<evidence type="ECO:0000259" key="7">
    <source>
        <dbReference type="SMART" id="SM01332"/>
    </source>
</evidence>
<dbReference type="InterPro" id="IPR006671">
    <property type="entry name" value="Cyclin_N"/>
</dbReference>
<dbReference type="SMART" id="SM00385">
    <property type="entry name" value="CYCLIN"/>
    <property type="match status" value="2"/>
</dbReference>
<evidence type="ECO:0000256" key="2">
    <source>
        <dbReference type="ARBA" id="ARBA00022618"/>
    </source>
</evidence>
<dbReference type="GO" id="GO:0005634">
    <property type="term" value="C:nucleus"/>
    <property type="evidence" value="ECO:0000318"/>
    <property type="project" value="GO_Central"/>
</dbReference>
<keyword evidence="9" id="KW-1185">Reference proteome</keyword>
<keyword evidence="3 5" id="KW-0195">Cyclin</keyword>
<accession>A0A022Q0L6</accession>
<dbReference type="InterPro" id="IPR036915">
    <property type="entry name" value="Cyclin-like_sf"/>
</dbReference>
<dbReference type="GO" id="GO:0000082">
    <property type="term" value="P:G1/S transition of mitotic cell cycle"/>
    <property type="evidence" value="ECO:0000318"/>
    <property type="project" value="GO_Central"/>
</dbReference>
<dbReference type="GO" id="GO:0051301">
    <property type="term" value="P:cell division"/>
    <property type="evidence" value="ECO:0007669"/>
    <property type="project" value="UniProtKB-KW"/>
</dbReference>
<name>A0A022Q0L6_ERYGU</name>
<feature type="domain" description="Cyclin-like" evidence="6">
    <location>
        <begin position="98"/>
        <end position="187"/>
    </location>
</feature>
<feature type="domain" description="Cyclin-like" evidence="6">
    <location>
        <begin position="200"/>
        <end position="286"/>
    </location>
</feature>
<dbReference type="SUPFAM" id="SSF47954">
    <property type="entry name" value="Cyclin-like"/>
    <property type="match status" value="2"/>
</dbReference>
<evidence type="ECO:0000256" key="1">
    <source>
        <dbReference type="ARBA" id="ARBA00006955"/>
    </source>
</evidence>
<dbReference type="GO" id="GO:0000307">
    <property type="term" value="C:cyclin-dependent protein kinase holoenzyme complex"/>
    <property type="evidence" value="ECO:0000318"/>
    <property type="project" value="GO_Central"/>
</dbReference>
<dbReference type="EMBL" id="KI632217">
    <property type="protein sequence ID" value="EYU22092.1"/>
    <property type="molecule type" value="Genomic_DNA"/>
</dbReference>
<dbReference type="InterPro" id="IPR046965">
    <property type="entry name" value="Cyclin_A/B-like"/>
</dbReference>
<protein>
    <recommendedName>
        <fullName evidence="10">Cyclin N-terminal domain-containing protein</fullName>
    </recommendedName>
</protein>
<dbReference type="PIRSF" id="PIRSF001771">
    <property type="entry name" value="Cyclin_A_B_D_E"/>
    <property type="match status" value="1"/>
</dbReference>
<dbReference type="Pfam" id="PF00134">
    <property type="entry name" value="Cyclin_N"/>
    <property type="match status" value="1"/>
</dbReference>
<dbReference type="InterPro" id="IPR013763">
    <property type="entry name" value="Cyclin-like_dom"/>
</dbReference>
<comment type="similarity">
    <text evidence="1">Belongs to the cyclin family. Cyclin AB subfamily.</text>
</comment>
<dbReference type="PANTHER" id="PTHR10177">
    <property type="entry name" value="CYCLINS"/>
    <property type="match status" value="1"/>
</dbReference>
<dbReference type="Gene3D" id="1.10.472.10">
    <property type="entry name" value="Cyclin-like"/>
    <property type="match status" value="2"/>
</dbReference>
<dbReference type="OrthoDB" id="1686769at2759"/>
<evidence type="ECO:0000256" key="5">
    <source>
        <dbReference type="RuleBase" id="RU000383"/>
    </source>
</evidence>
<feature type="domain" description="Cyclin C-terminal" evidence="7">
    <location>
        <begin position="196"/>
        <end position="319"/>
    </location>
</feature>
<dbReference type="InterPro" id="IPR004367">
    <property type="entry name" value="Cyclin_C-dom"/>
</dbReference>
<organism evidence="8 9">
    <name type="scientific">Erythranthe guttata</name>
    <name type="common">Yellow monkey flower</name>
    <name type="synonym">Mimulus guttatus</name>
    <dbReference type="NCBI Taxonomy" id="4155"/>
    <lineage>
        <taxon>Eukaryota</taxon>
        <taxon>Viridiplantae</taxon>
        <taxon>Streptophyta</taxon>
        <taxon>Embryophyta</taxon>
        <taxon>Tracheophyta</taxon>
        <taxon>Spermatophyta</taxon>
        <taxon>Magnoliopsida</taxon>
        <taxon>eudicotyledons</taxon>
        <taxon>Gunneridae</taxon>
        <taxon>Pentapetalae</taxon>
        <taxon>asterids</taxon>
        <taxon>lamiids</taxon>
        <taxon>Lamiales</taxon>
        <taxon>Phrymaceae</taxon>
        <taxon>Erythranthe</taxon>
    </lineage>
</organism>
<keyword evidence="2" id="KW-0132">Cell division</keyword>
<dbReference type="eggNOG" id="KOG0654">
    <property type="taxonomic scope" value="Eukaryota"/>
</dbReference>
<dbReference type="Proteomes" id="UP000030748">
    <property type="component" value="Unassembled WGS sequence"/>
</dbReference>
<dbReference type="GO" id="GO:0016538">
    <property type="term" value="F:cyclin-dependent protein serine/threonine kinase regulator activity"/>
    <property type="evidence" value="ECO:0000318"/>
    <property type="project" value="GO_Central"/>
</dbReference>
<sequence length="337" mass="38344">MTNEKTTDQNQRNQSPVWSNGVLVNYLFVSDEKYEAIMSSIAAMNSLSLESAKTLFETTEDIHKDHRNNETRRRPRPDYMHGHFPAAINPLHRAHCVEHLVNMSVWLGHRQETLHLAVNCLDRYLSSVAGSYDLRAPIVIVAVACMAIACKYVENRVSEFGLKEFVRISMNMFTCDDIVRTERVVLRQLNYELAGPTAWSFLERYLTVAELGETRGSLGDMASYVVELSLVSYEMLRYLPSMVAASTVFLTRWILFPGDAPWDAKMEDYTRYQPSDLKECVLELHALYEVSTNGKPDLVAVKKKYDGGKYNGVSSWISPPSIPLNFFSNSYTDHVTT</sequence>
<dbReference type="AlphaFoldDB" id="A0A022Q0L6"/>
<dbReference type="Pfam" id="PF02984">
    <property type="entry name" value="Cyclin_C"/>
    <property type="match status" value="1"/>
</dbReference>